<feature type="region of interest" description="Disordered" evidence="1">
    <location>
        <begin position="443"/>
        <end position="545"/>
    </location>
</feature>
<dbReference type="InterPro" id="IPR039928">
    <property type="entry name" value="LNK"/>
</dbReference>
<evidence type="ECO:0000313" key="3">
    <source>
        <dbReference type="EMBL" id="WVY93485.1"/>
    </source>
</evidence>
<reference evidence="3 4" key="1">
    <citation type="journal article" date="2023" name="Life. Sci Alliance">
        <title>Evolutionary insights into 3D genome organization and epigenetic landscape of Vigna mungo.</title>
        <authorList>
            <person name="Junaid A."/>
            <person name="Singh B."/>
            <person name="Bhatia S."/>
        </authorList>
    </citation>
    <scope>NUCLEOTIDE SEQUENCE [LARGE SCALE GENOMIC DNA]</scope>
    <source>
        <strain evidence="3">Urdbean</strain>
    </source>
</reference>
<feature type="compositionally biased region" description="Basic residues" evidence="1">
    <location>
        <begin position="500"/>
        <end position="512"/>
    </location>
</feature>
<keyword evidence="2" id="KW-0472">Membrane</keyword>
<protein>
    <recommendedName>
        <fullName evidence="5">Protein LNK1</fullName>
    </recommendedName>
</protein>
<gene>
    <name evidence="3" type="ORF">V8G54_032573</name>
</gene>
<feature type="transmembrane region" description="Helical" evidence="2">
    <location>
        <begin position="65"/>
        <end position="85"/>
    </location>
</feature>
<dbReference type="GO" id="GO:0007623">
    <property type="term" value="P:circadian rhythm"/>
    <property type="evidence" value="ECO:0007669"/>
    <property type="project" value="InterPro"/>
</dbReference>
<feature type="compositionally biased region" description="Polar residues" evidence="1">
    <location>
        <begin position="536"/>
        <end position="545"/>
    </location>
</feature>
<evidence type="ECO:0000313" key="4">
    <source>
        <dbReference type="Proteomes" id="UP001374535"/>
    </source>
</evidence>
<evidence type="ECO:0008006" key="5">
    <source>
        <dbReference type="Google" id="ProtNLM"/>
    </source>
</evidence>
<dbReference type="PANTHER" id="PTHR33334:SF16">
    <property type="entry name" value="SIALOPHOSPHOPROTEIN-LIKE PROTEIN, PUTATIVE-RELATED"/>
    <property type="match status" value="1"/>
</dbReference>
<feature type="compositionally biased region" description="Basic and acidic residues" evidence="1">
    <location>
        <begin position="482"/>
        <end position="499"/>
    </location>
</feature>
<evidence type="ECO:0000256" key="1">
    <source>
        <dbReference type="SAM" id="MobiDB-lite"/>
    </source>
</evidence>
<feature type="compositionally biased region" description="Basic and acidic residues" evidence="1">
    <location>
        <begin position="447"/>
        <end position="459"/>
    </location>
</feature>
<dbReference type="AlphaFoldDB" id="A0AAQ3MM82"/>
<dbReference type="PANTHER" id="PTHR33334">
    <property type="entry name" value="PROTEIN LNK1"/>
    <property type="match status" value="1"/>
</dbReference>
<accession>A0AAQ3MM82</accession>
<dbReference type="EMBL" id="CP144691">
    <property type="protein sequence ID" value="WVY93485.1"/>
    <property type="molecule type" value="Genomic_DNA"/>
</dbReference>
<keyword evidence="4" id="KW-1185">Reference proteome</keyword>
<sequence>MEVWRRFQRRRTKTSGTDGWIEASARAYGIVSGYPTRVREKKIVGKFKLDSKEGSGKESPRVRSVSIAFVSFVMLISGFANFFPLSSLVSACCSCKLAIRLGQYLSIMGMVKMIFLFSGSSNFGVSLNGFVFEMRGLVLEISNGYRDEGISACVVVVVIQVIAGLAKTHNAIASVPSLEKVDVDWSLVVGVANVTVNLKCTLEDNVWDGFGECDDHTVPHTGDKHNKQLTIQGDICKDSLHKLHGIGSSDCANSYGTQDKEELCSENMTQNEKMLEKDSWSHTPEAVFSSRVGDSSKEAKRPTLDDTGMSDQCFKSSNLDSGGCELCEDDTILGDKCVVENDSVCQYPINHISQADNELSFLDNDGWLDIGNFEDVDRMLSCDLTFGTGSLNNEEEFCWLSSSHGAEGSDDALKSDFKFSYAEMSPLKSITDYKMDSKENLVGLSKDSNERSSPVDEKNSSQMDVIDDSVPVPLSMFSENESDMKSGDIVDLLPKEKPQRKLPKPSAGRRKSCYLENGGSVHPYAPPEQYADTKQPFGTSSSGVTSLDSIQKHKVNVDSDSLGCIQAQIPTRLPDYSHAPNHSSLFPTLSGSRSEHDGHLSPSVKESSYASNVESHGHSLDAAALKTFENREKLYQCCDGSPLTSSFKNDNTPNQIPLHSPGSAQQIGHQFENDNEGHSEVQGISLGFSPEIDSSAVQESSSMGSVLDQTSLEATSFCHLQQIMDQLDIKTKLCIRDSLYRLAKSAEQRHNNNANGCIGDNEACKAMMVQDASRCTGLMDMETNTNPIDRSVAHLLFHRPSDPSMLLPNETLPFKSGATIHHGSVVNLPVKTEKQVCQEDSSAGLENKFSGGNNT</sequence>
<keyword evidence="2" id="KW-0812">Transmembrane</keyword>
<proteinExistence type="predicted"/>
<keyword evidence="2" id="KW-1133">Transmembrane helix</keyword>
<dbReference type="GO" id="GO:0006355">
    <property type="term" value="P:regulation of DNA-templated transcription"/>
    <property type="evidence" value="ECO:0007669"/>
    <property type="project" value="InterPro"/>
</dbReference>
<name>A0AAQ3MM82_VIGMU</name>
<organism evidence="3 4">
    <name type="scientific">Vigna mungo</name>
    <name type="common">Black gram</name>
    <name type="synonym">Phaseolus mungo</name>
    <dbReference type="NCBI Taxonomy" id="3915"/>
    <lineage>
        <taxon>Eukaryota</taxon>
        <taxon>Viridiplantae</taxon>
        <taxon>Streptophyta</taxon>
        <taxon>Embryophyta</taxon>
        <taxon>Tracheophyta</taxon>
        <taxon>Spermatophyta</taxon>
        <taxon>Magnoliopsida</taxon>
        <taxon>eudicotyledons</taxon>
        <taxon>Gunneridae</taxon>
        <taxon>Pentapetalae</taxon>
        <taxon>rosids</taxon>
        <taxon>fabids</taxon>
        <taxon>Fabales</taxon>
        <taxon>Fabaceae</taxon>
        <taxon>Papilionoideae</taxon>
        <taxon>50 kb inversion clade</taxon>
        <taxon>NPAAA clade</taxon>
        <taxon>indigoferoid/millettioid clade</taxon>
        <taxon>Phaseoleae</taxon>
        <taxon>Vigna</taxon>
    </lineage>
</organism>
<evidence type="ECO:0000256" key="2">
    <source>
        <dbReference type="SAM" id="Phobius"/>
    </source>
</evidence>
<feature type="region of interest" description="Disordered" evidence="1">
    <location>
        <begin position="584"/>
        <end position="612"/>
    </location>
</feature>
<dbReference type="Proteomes" id="UP001374535">
    <property type="component" value="Chromosome 10"/>
</dbReference>